<proteinExistence type="predicted"/>
<evidence type="ECO:0000313" key="4">
    <source>
        <dbReference type="Proteomes" id="UP000429607"/>
    </source>
</evidence>
<feature type="non-terminal residue" evidence="3">
    <location>
        <position position="93"/>
    </location>
</feature>
<comment type="caution">
    <text evidence="3">The sequence shown here is derived from an EMBL/GenBank/DDBJ whole genome shotgun (WGS) entry which is preliminary data.</text>
</comment>
<evidence type="ECO:0000256" key="1">
    <source>
        <dbReference type="SAM" id="MobiDB-lite"/>
    </source>
</evidence>
<feature type="region of interest" description="Disordered" evidence="1">
    <location>
        <begin position="1"/>
        <end position="20"/>
    </location>
</feature>
<sequence length="93" mass="9492">MSTPTTQTSDAPAASAAGNAVVASTATTGTYSASSASVVTSTMTTTSAPKLTISVGEYHKTRGKVTYASETLFDGIEDIDMEEGEEERDSSSS</sequence>
<organism evidence="3 5">
    <name type="scientific">Phytophthora rubi</name>
    <dbReference type="NCBI Taxonomy" id="129364"/>
    <lineage>
        <taxon>Eukaryota</taxon>
        <taxon>Sar</taxon>
        <taxon>Stramenopiles</taxon>
        <taxon>Oomycota</taxon>
        <taxon>Peronosporomycetes</taxon>
        <taxon>Peronosporales</taxon>
        <taxon>Peronosporaceae</taxon>
        <taxon>Phytophthora</taxon>
    </lineage>
</organism>
<reference evidence="3 5" key="1">
    <citation type="submission" date="2018-08" db="EMBL/GenBank/DDBJ databases">
        <title>Genomic investigation of the strawberry pathogen Phytophthora fragariae indicates pathogenicity is determined by transcriptional variation in three key races.</title>
        <authorList>
            <person name="Adams T.M."/>
            <person name="Armitage A.D."/>
            <person name="Sobczyk M.K."/>
            <person name="Bates H.J."/>
            <person name="Dunwell J.M."/>
            <person name="Nellist C.F."/>
            <person name="Harrison R.J."/>
        </authorList>
    </citation>
    <scope>NUCLEOTIDE SEQUENCE [LARGE SCALE GENOMIC DNA]</scope>
    <source>
        <strain evidence="2 4">SCRP249</strain>
        <strain evidence="3 5">SCRP333</strain>
    </source>
</reference>
<evidence type="ECO:0000313" key="2">
    <source>
        <dbReference type="EMBL" id="KAE8975055.1"/>
    </source>
</evidence>
<protein>
    <submittedName>
        <fullName evidence="3">Uncharacterized protein</fullName>
    </submittedName>
</protein>
<evidence type="ECO:0000313" key="5">
    <source>
        <dbReference type="Proteomes" id="UP000434957"/>
    </source>
</evidence>
<dbReference type="EMBL" id="QXFT01003787">
    <property type="protein sequence ID" value="KAE9282650.1"/>
    <property type="molecule type" value="Genomic_DNA"/>
</dbReference>
<name>A0A6A4C2G8_9STRA</name>
<dbReference type="Proteomes" id="UP000429607">
    <property type="component" value="Unassembled WGS sequence"/>
</dbReference>
<accession>A0A6A4C2G8</accession>
<keyword evidence="5" id="KW-1185">Reference proteome</keyword>
<gene>
    <name evidence="2" type="ORF">PR001_g25821</name>
    <name evidence="3" type="ORF">PR003_g27350</name>
</gene>
<evidence type="ECO:0000313" key="3">
    <source>
        <dbReference type="EMBL" id="KAE9282650.1"/>
    </source>
</evidence>
<dbReference type="EMBL" id="QXFV01003638">
    <property type="protein sequence ID" value="KAE8975055.1"/>
    <property type="molecule type" value="Genomic_DNA"/>
</dbReference>
<dbReference type="Proteomes" id="UP000434957">
    <property type="component" value="Unassembled WGS sequence"/>
</dbReference>
<dbReference type="AlphaFoldDB" id="A0A6A4C2G8"/>